<name>A0ABZ0BAU2_9SPHN</name>
<gene>
    <name evidence="3" type="ORF">RPR59_02740</name>
</gene>
<dbReference type="EMBL" id="CP135076">
    <property type="protein sequence ID" value="WNO54196.1"/>
    <property type="molecule type" value="Genomic_DNA"/>
</dbReference>
<protein>
    <submittedName>
        <fullName evidence="3">Glycosyltransferase family 4 protein</fullName>
        <ecNumber evidence="3">2.4.-.-</ecNumber>
    </submittedName>
</protein>
<organism evidence="3 4">
    <name type="scientific">Stakelama saccharophila</name>
    <dbReference type="NCBI Taxonomy" id="3075605"/>
    <lineage>
        <taxon>Bacteria</taxon>
        <taxon>Pseudomonadati</taxon>
        <taxon>Pseudomonadota</taxon>
        <taxon>Alphaproteobacteria</taxon>
        <taxon>Sphingomonadales</taxon>
        <taxon>Sphingomonadaceae</taxon>
        <taxon>Stakelama</taxon>
    </lineage>
</organism>
<dbReference type="PANTHER" id="PTHR12526:SF630">
    <property type="entry name" value="GLYCOSYLTRANSFERASE"/>
    <property type="match status" value="1"/>
</dbReference>
<dbReference type="CDD" id="cd03820">
    <property type="entry name" value="GT4_AmsD-like"/>
    <property type="match status" value="1"/>
</dbReference>
<dbReference type="EC" id="2.4.-.-" evidence="3"/>
<feature type="domain" description="Glycosyltransferase subfamily 4-like N-terminal" evidence="2">
    <location>
        <begin position="29"/>
        <end position="176"/>
    </location>
</feature>
<reference evidence="3 4" key="1">
    <citation type="submission" date="2023-09" db="EMBL/GenBank/DDBJ databases">
        <authorList>
            <person name="Rey-Velasco X."/>
        </authorList>
    </citation>
    <scope>NUCLEOTIDE SEQUENCE [LARGE SCALE GENOMIC DNA]</scope>
    <source>
        <strain evidence="3 4">W311</strain>
    </source>
</reference>
<dbReference type="PANTHER" id="PTHR12526">
    <property type="entry name" value="GLYCOSYLTRANSFERASE"/>
    <property type="match status" value="1"/>
</dbReference>
<feature type="domain" description="Glycosyl transferase family 1" evidence="1">
    <location>
        <begin position="200"/>
        <end position="351"/>
    </location>
</feature>
<dbReference type="Pfam" id="PF00534">
    <property type="entry name" value="Glycos_transf_1"/>
    <property type="match status" value="1"/>
</dbReference>
<keyword evidence="3" id="KW-0328">Glycosyltransferase</keyword>
<keyword evidence="4" id="KW-1185">Reference proteome</keyword>
<evidence type="ECO:0000259" key="1">
    <source>
        <dbReference type="Pfam" id="PF00534"/>
    </source>
</evidence>
<evidence type="ECO:0000313" key="4">
    <source>
        <dbReference type="Proteomes" id="UP001302249"/>
    </source>
</evidence>
<dbReference type="RefSeq" id="WP_313916432.1">
    <property type="nucleotide sequence ID" value="NZ_CP135076.1"/>
</dbReference>
<dbReference type="Gene3D" id="3.40.50.2000">
    <property type="entry name" value="Glycogen Phosphorylase B"/>
    <property type="match status" value="2"/>
</dbReference>
<evidence type="ECO:0000313" key="3">
    <source>
        <dbReference type="EMBL" id="WNO54196.1"/>
    </source>
</evidence>
<sequence>MAEFVAIRPVSAGPAPRRICFVIAALGAGGAERIVSWLAEHWIAGGAEVTVIAFDHADEPVFHDFPERARFIRLGIAARGDGRMTPAPLRRIAALRTTLKAVAPDLVVSFLTKVNMLTLCASIRLPARVVVAERNNPRRQPAHWLWKVVLHRAYARADAIVCQTASSVVCIPPRYRDRVRVIANPVAPYGAARTAKRAGRTVVGVGRLEYQKGFDLLIDAFALVAGRHPDWQLDLWGAGPCEAGLQERAAGHGLADRVAFRGVSRRPGGWIAETGIFVLASRYEGFPNVLGEAMAAGLPVIAADCDFGPSELVTDGVDGLLVGCENVEALADALARMMAEPGLRNRLAAAAPGVAERFAPERIAAEWDMMVAATLV</sequence>
<proteinExistence type="predicted"/>
<accession>A0ABZ0BAU2</accession>
<dbReference type="GO" id="GO:0016757">
    <property type="term" value="F:glycosyltransferase activity"/>
    <property type="evidence" value="ECO:0007669"/>
    <property type="project" value="UniProtKB-KW"/>
</dbReference>
<dbReference type="InterPro" id="IPR001296">
    <property type="entry name" value="Glyco_trans_1"/>
</dbReference>
<dbReference type="SUPFAM" id="SSF53756">
    <property type="entry name" value="UDP-Glycosyltransferase/glycogen phosphorylase"/>
    <property type="match status" value="1"/>
</dbReference>
<dbReference type="Proteomes" id="UP001302249">
    <property type="component" value="Chromosome"/>
</dbReference>
<dbReference type="InterPro" id="IPR028098">
    <property type="entry name" value="Glyco_trans_4-like_N"/>
</dbReference>
<evidence type="ECO:0000259" key="2">
    <source>
        <dbReference type="Pfam" id="PF13579"/>
    </source>
</evidence>
<keyword evidence="3" id="KW-0808">Transferase</keyword>
<dbReference type="Pfam" id="PF13579">
    <property type="entry name" value="Glyco_trans_4_4"/>
    <property type="match status" value="1"/>
</dbReference>